<dbReference type="CDD" id="cd07067">
    <property type="entry name" value="HP_PGM_like"/>
    <property type="match status" value="1"/>
</dbReference>
<accession>A0A9D1GJD4</accession>
<dbReference type="Gene3D" id="3.40.50.1240">
    <property type="entry name" value="Phosphoglycerate mutase-like"/>
    <property type="match status" value="1"/>
</dbReference>
<dbReference type="EMBL" id="DVKS01000095">
    <property type="protein sequence ID" value="HIT41587.1"/>
    <property type="molecule type" value="Genomic_DNA"/>
</dbReference>
<dbReference type="PANTHER" id="PTHR48100:SF59">
    <property type="entry name" value="ADENOSYLCOBALAMIN_ALPHA-RIBAZOLE PHOSPHATASE"/>
    <property type="match status" value="1"/>
</dbReference>
<comment type="caution">
    <text evidence="1">The sequence shown here is derived from an EMBL/GenBank/DDBJ whole genome shotgun (WGS) entry which is preliminary data.</text>
</comment>
<evidence type="ECO:0000313" key="2">
    <source>
        <dbReference type="Proteomes" id="UP000886860"/>
    </source>
</evidence>
<dbReference type="InterPro" id="IPR013078">
    <property type="entry name" value="His_Pase_superF_clade-1"/>
</dbReference>
<dbReference type="SMART" id="SM00855">
    <property type="entry name" value="PGAM"/>
    <property type="match status" value="1"/>
</dbReference>
<dbReference type="SUPFAM" id="SSF53254">
    <property type="entry name" value="Phosphoglycerate mutase-like"/>
    <property type="match status" value="1"/>
</dbReference>
<dbReference type="GO" id="GO:0005737">
    <property type="term" value="C:cytoplasm"/>
    <property type="evidence" value="ECO:0007669"/>
    <property type="project" value="TreeGrafter"/>
</dbReference>
<reference evidence="1" key="1">
    <citation type="submission" date="2020-10" db="EMBL/GenBank/DDBJ databases">
        <authorList>
            <person name="Gilroy R."/>
        </authorList>
    </citation>
    <scope>NUCLEOTIDE SEQUENCE</scope>
    <source>
        <strain evidence="1">CHK123-3438</strain>
    </source>
</reference>
<protein>
    <submittedName>
        <fullName evidence="1">Histidine phosphatase family protein</fullName>
    </submittedName>
</protein>
<dbReference type="AlphaFoldDB" id="A0A9D1GJD4"/>
<organism evidence="1 2">
    <name type="scientific">Candidatus Caccovicinus merdipullorum</name>
    <dbReference type="NCBI Taxonomy" id="2840724"/>
    <lineage>
        <taxon>Bacteria</taxon>
        <taxon>Bacillati</taxon>
        <taxon>Bacillota</taxon>
        <taxon>Clostridia</taxon>
        <taxon>Eubacteriales</taxon>
        <taxon>Candidatus Caccovicinus</taxon>
    </lineage>
</organism>
<proteinExistence type="predicted"/>
<name>A0A9D1GJD4_9FIRM</name>
<dbReference type="Proteomes" id="UP000886860">
    <property type="component" value="Unassembled WGS sequence"/>
</dbReference>
<sequence length="172" mass="19716">MFYFIRHGKTDYSQQNTKFYTGFGVHLSPLSQKGIQQIQAAAGDPRLKGTNLILCSPYTRALQTAAILSRKLDAEIAVETDLHEWLADRRYRYTDDQTAETCYQEYMDNDGLYPAGTDPIWENAEMMRSRVLSVLEKYRRYPKVIVAGHGMMIQAVTGSRHPKNGEIIAFDW</sequence>
<evidence type="ECO:0000313" key="1">
    <source>
        <dbReference type="EMBL" id="HIT41587.1"/>
    </source>
</evidence>
<dbReference type="Pfam" id="PF00300">
    <property type="entry name" value="His_Phos_1"/>
    <property type="match status" value="1"/>
</dbReference>
<dbReference type="GO" id="GO:0016791">
    <property type="term" value="F:phosphatase activity"/>
    <property type="evidence" value="ECO:0007669"/>
    <property type="project" value="TreeGrafter"/>
</dbReference>
<reference evidence="1" key="2">
    <citation type="journal article" date="2021" name="PeerJ">
        <title>Extensive microbial diversity within the chicken gut microbiome revealed by metagenomics and culture.</title>
        <authorList>
            <person name="Gilroy R."/>
            <person name="Ravi A."/>
            <person name="Getino M."/>
            <person name="Pursley I."/>
            <person name="Horton D.L."/>
            <person name="Alikhan N.F."/>
            <person name="Baker D."/>
            <person name="Gharbi K."/>
            <person name="Hall N."/>
            <person name="Watson M."/>
            <person name="Adriaenssens E.M."/>
            <person name="Foster-Nyarko E."/>
            <person name="Jarju S."/>
            <person name="Secka A."/>
            <person name="Antonio M."/>
            <person name="Oren A."/>
            <person name="Chaudhuri R.R."/>
            <person name="La Ragione R."/>
            <person name="Hildebrand F."/>
            <person name="Pallen M.J."/>
        </authorList>
    </citation>
    <scope>NUCLEOTIDE SEQUENCE</scope>
    <source>
        <strain evidence="1">CHK123-3438</strain>
    </source>
</reference>
<dbReference type="InterPro" id="IPR050275">
    <property type="entry name" value="PGM_Phosphatase"/>
</dbReference>
<dbReference type="InterPro" id="IPR029033">
    <property type="entry name" value="His_PPase_superfam"/>
</dbReference>
<dbReference type="PANTHER" id="PTHR48100">
    <property type="entry name" value="BROAD-SPECIFICITY PHOSPHATASE YOR283W-RELATED"/>
    <property type="match status" value="1"/>
</dbReference>
<gene>
    <name evidence="1" type="ORF">IAB60_05710</name>
</gene>